<feature type="transmembrane region" description="Helical" evidence="2">
    <location>
        <begin position="35"/>
        <end position="55"/>
    </location>
</feature>
<keyword evidence="1" id="KW-0175">Coiled coil</keyword>
<accession>A0ABS8DHY9</accession>
<proteinExistence type="predicted"/>
<dbReference type="RefSeq" id="WP_066730990.1">
    <property type="nucleotide sequence ID" value="NZ_JAJCIQ010000004.1"/>
</dbReference>
<gene>
    <name evidence="4" type="ORF">LIZ65_12250</name>
</gene>
<feature type="transmembrane region" description="Helical" evidence="2">
    <location>
        <begin position="61"/>
        <end position="79"/>
    </location>
</feature>
<keyword evidence="2" id="KW-0472">Membrane</keyword>
<evidence type="ECO:0000259" key="3">
    <source>
        <dbReference type="Pfam" id="PF14501"/>
    </source>
</evidence>
<sequence>MEFTYYFFRLVGLVMAMFICYALTDRRYSARTTILWFVVGTGVFALSNWGIWFFAGKELFARVYPLTMNFTCFLFLLFFSRQRWAAVAFNVLTAIQLCALIGIPGRFCAGFFTGNEAVIVELTVRVLIGVPLIYLVYRYFRPAYMAVLNSLRFGWVMLCVIPLSFYTIFYILFMKNTAVNPTQNLLVTALALVITAAAYGMIFIFFREYIQRTRLQEERQMLKLQAQALERQCDAIRRSEEQMKIYRHDMRHYIGNAVELLREGNTEEALQVLGDFNERSKGTKLPNYCQNPTVNAILTLYLQQAEEAGIEVEANCSVPEALPVEAAELAMVLANAIENAVNACKKLPEKAEKKIIVRVLTSPNLVLEVANTYDGDVQLDEQGMPVAREQGHGIGTRSIMVFVDKYDGVLNYKAGKSMFRLRLLVSPT</sequence>
<organism evidence="4 5">
    <name type="scientific">Bariatricus massiliensis</name>
    <dbReference type="NCBI Taxonomy" id="1745713"/>
    <lineage>
        <taxon>Bacteria</taxon>
        <taxon>Bacillati</taxon>
        <taxon>Bacillota</taxon>
        <taxon>Clostridia</taxon>
        <taxon>Lachnospirales</taxon>
        <taxon>Lachnospiraceae</taxon>
        <taxon>Bariatricus</taxon>
    </lineage>
</organism>
<feature type="transmembrane region" description="Helical" evidence="2">
    <location>
        <begin position="6"/>
        <end position="23"/>
    </location>
</feature>
<dbReference type="InterPro" id="IPR032834">
    <property type="entry name" value="NatK-like_C"/>
</dbReference>
<feature type="transmembrane region" description="Helical" evidence="2">
    <location>
        <begin position="152"/>
        <end position="173"/>
    </location>
</feature>
<name>A0ABS8DHY9_9FIRM</name>
<feature type="transmembrane region" description="Helical" evidence="2">
    <location>
        <begin position="185"/>
        <end position="206"/>
    </location>
</feature>
<reference evidence="4 5" key="1">
    <citation type="submission" date="2021-10" db="EMBL/GenBank/DDBJ databases">
        <title>Collection of gut derived symbiotic bacterial strains cultured from healthy donors.</title>
        <authorList>
            <person name="Lin H."/>
            <person name="Littmann E."/>
            <person name="Kohout C."/>
            <person name="Pamer E.G."/>
        </authorList>
    </citation>
    <scope>NUCLEOTIDE SEQUENCE [LARGE SCALE GENOMIC DNA]</scope>
    <source>
        <strain evidence="4 5">DFI.1.165</strain>
    </source>
</reference>
<dbReference type="Gene3D" id="3.30.565.10">
    <property type="entry name" value="Histidine kinase-like ATPase, C-terminal domain"/>
    <property type="match status" value="1"/>
</dbReference>
<dbReference type="CDD" id="cd16935">
    <property type="entry name" value="HATPase_AgrC-ComD-like"/>
    <property type="match status" value="1"/>
</dbReference>
<dbReference type="PANTHER" id="PTHR40448">
    <property type="entry name" value="TWO-COMPONENT SENSOR HISTIDINE KINASE"/>
    <property type="match status" value="1"/>
</dbReference>
<protein>
    <submittedName>
        <fullName evidence="4">GHKL domain-containing protein</fullName>
    </submittedName>
</protein>
<dbReference type="SUPFAM" id="SSF55874">
    <property type="entry name" value="ATPase domain of HSP90 chaperone/DNA topoisomerase II/histidine kinase"/>
    <property type="match status" value="1"/>
</dbReference>
<evidence type="ECO:0000256" key="2">
    <source>
        <dbReference type="SAM" id="Phobius"/>
    </source>
</evidence>
<dbReference type="PANTHER" id="PTHR40448:SF1">
    <property type="entry name" value="TWO-COMPONENT SENSOR HISTIDINE KINASE"/>
    <property type="match status" value="1"/>
</dbReference>
<keyword evidence="5" id="KW-1185">Reference proteome</keyword>
<feature type="domain" description="Sensor histidine kinase NatK-like C-terminal" evidence="3">
    <location>
        <begin position="325"/>
        <end position="425"/>
    </location>
</feature>
<comment type="caution">
    <text evidence="4">The sequence shown here is derived from an EMBL/GenBank/DDBJ whole genome shotgun (WGS) entry which is preliminary data.</text>
</comment>
<dbReference type="InterPro" id="IPR036890">
    <property type="entry name" value="HATPase_C_sf"/>
</dbReference>
<evidence type="ECO:0000256" key="1">
    <source>
        <dbReference type="SAM" id="Coils"/>
    </source>
</evidence>
<keyword evidence="2" id="KW-0812">Transmembrane</keyword>
<dbReference type="Proteomes" id="UP001299546">
    <property type="component" value="Unassembled WGS sequence"/>
</dbReference>
<feature type="transmembrane region" description="Helical" evidence="2">
    <location>
        <begin position="91"/>
        <end position="112"/>
    </location>
</feature>
<evidence type="ECO:0000313" key="4">
    <source>
        <dbReference type="EMBL" id="MCB7388058.1"/>
    </source>
</evidence>
<feature type="coiled-coil region" evidence="1">
    <location>
        <begin position="212"/>
        <end position="239"/>
    </location>
</feature>
<keyword evidence="2" id="KW-1133">Transmembrane helix</keyword>
<evidence type="ECO:0000313" key="5">
    <source>
        <dbReference type="Proteomes" id="UP001299546"/>
    </source>
</evidence>
<dbReference type="EMBL" id="JAJCIS010000008">
    <property type="protein sequence ID" value="MCB7388058.1"/>
    <property type="molecule type" value="Genomic_DNA"/>
</dbReference>
<feature type="transmembrane region" description="Helical" evidence="2">
    <location>
        <begin position="118"/>
        <end position="140"/>
    </location>
</feature>
<dbReference type="Pfam" id="PF14501">
    <property type="entry name" value="HATPase_c_5"/>
    <property type="match status" value="1"/>
</dbReference>